<dbReference type="AlphaFoldDB" id="A0A0E0K2M6"/>
<keyword evidence="4" id="KW-1185">Reference proteome</keyword>
<feature type="compositionally biased region" description="Basic and acidic residues" evidence="1">
    <location>
        <begin position="47"/>
        <end position="56"/>
    </location>
</feature>
<dbReference type="Proteomes" id="UP000026962">
    <property type="component" value="Chromosome 2"/>
</dbReference>
<feature type="compositionally biased region" description="Basic and acidic residues" evidence="1">
    <location>
        <begin position="81"/>
        <end position="96"/>
    </location>
</feature>
<protein>
    <recommendedName>
        <fullName evidence="5">Nuclear nucleic acid-binding protein C1D</fullName>
    </recommendedName>
</protein>
<feature type="compositionally biased region" description="Polar residues" evidence="1">
    <location>
        <begin position="106"/>
        <end position="118"/>
    </location>
</feature>
<dbReference type="EnsemblPlants" id="OPUNC02G22650.1">
    <property type="protein sequence ID" value="OPUNC02G22650.1"/>
    <property type="gene ID" value="OPUNC02G22650"/>
</dbReference>
<accession>A0A0E0K2M6</accession>
<evidence type="ECO:0000256" key="1">
    <source>
        <dbReference type="SAM" id="MobiDB-lite"/>
    </source>
</evidence>
<feature type="chain" id="PRO_5002364802" description="Nuclear nucleic acid-binding protein C1D" evidence="2">
    <location>
        <begin position="20"/>
        <end position="124"/>
    </location>
</feature>
<evidence type="ECO:0000313" key="4">
    <source>
        <dbReference type="Proteomes" id="UP000026962"/>
    </source>
</evidence>
<name>A0A0E0K2M6_ORYPU</name>
<evidence type="ECO:0000313" key="3">
    <source>
        <dbReference type="EnsemblPlants" id="OPUNC02G22650.1"/>
    </source>
</evidence>
<sequence>MSVSLSCLLVLLPLPPPWRDNDEVEMRQAKCRQDYMAIVKQSRQLIEKLEAKNEPKKRQKRSKNSEKEKAAAPSSSKKMNRKELEETIRGFLKELDSTEAAPMRTTGCTSVVRPSTIDQDFDTQ</sequence>
<feature type="region of interest" description="Disordered" evidence="1">
    <location>
        <begin position="47"/>
        <end position="124"/>
    </location>
</feature>
<dbReference type="Gramene" id="OPUNC02G22650.1">
    <property type="protein sequence ID" value="OPUNC02G22650.1"/>
    <property type="gene ID" value="OPUNC02G22650"/>
</dbReference>
<evidence type="ECO:0008006" key="5">
    <source>
        <dbReference type="Google" id="ProtNLM"/>
    </source>
</evidence>
<reference evidence="3" key="1">
    <citation type="submission" date="2015-04" db="UniProtKB">
        <authorList>
            <consortium name="EnsemblPlants"/>
        </authorList>
    </citation>
    <scope>IDENTIFICATION</scope>
</reference>
<reference evidence="3" key="2">
    <citation type="submission" date="2018-05" db="EMBL/GenBank/DDBJ databases">
        <title>OpunRS2 (Oryza punctata Reference Sequence Version 2).</title>
        <authorList>
            <person name="Zhang J."/>
            <person name="Kudrna D."/>
            <person name="Lee S."/>
            <person name="Talag J."/>
            <person name="Welchert J."/>
            <person name="Wing R.A."/>
        </authorList>
    </citation>
    <scope>NUCLEOTIDE SEQUENCE [LARGE SCALE GENOMIC DNA]</scope>
</reference>
<feature type="signal peptide" evidence="2">
    <location>
        <begin position="1"/>
        <end position="19"/>
    </location>
</feature>
<organism evidence="3">
    <name type="scientific">Oryza punctata</name>
    <name type="common">Red rice</name>
    <dbReference type="NCBI Taxonomy" id="4537"/>
    <lineage>
        <taxon>Eukaryota</taxon>
        <taxon>Viridiplantae</taxon>
        <taxon>Streptophyta</taxon>
        <taxon>Embryophyta</taxon>
        <taxon>Tracheophyta</taxon>
        <taxon>Spermatophyta</taxon>
        <taxon>Magnoliopsida</taxon>
        <taxon>Liliopsida</taxon>
        <taxon>Poales</taxon>
        <taxon>Poaceae</taxon>
        <taxon>BOP clade</taxon>
        <taxon>Oryzoideae</taxon>
        <taxon>Oryzeae</taxon>
        <taxon>Oryzinae</taxon>
        <taxon>Oryza</taxon>
    </lineage>
</organism>
<proteinExistence type="predicted"/>
<evidence type="ECO:0000256" key="2">
    <source>
        <dbReference type="SAM" id="SignalP"/>
    </source>
</evidence>
<dbReference type="OMA" id="PWRDNDE"/>
<keyword evidence="2" id="KW-0732">Signal</keyword>